<geneLocation type="plasmid" evidence="2 3">
    <name>P2</name>
</geneLocation>
<proteinExistence type="predicted"/>
<dbReference type="KEGG" id="dgo:DGo_PB0412"/>
<evidence type="ECO:0000313" key="3">
    <source>
        <dbReference type="Proteomes" id="UP000007575"/>
    </source>
</evidence>
<reference evidence="2 3" key="1">
    <citation type="journal article" date="2012" name="PLoS ONE">
        <title>Genome sequence and transcriptome analysis of the radioresistant bacterium Deinococcus gobiensis: insights into the extreme environmental adaptations.</title>
        <authorList>
            <person name="Yuan M."/>
            <person name="Chen M."/>
            <person name="Zhang W."/>
            <person name="Lu W."/>
            <person name="Wang J."/>
            <person name="Yang M."/>
            <person name="Zhao P."/>
            <person name="Tang R."/>
            <person name="Li X."/>
            <person name="Hao Y."/>
            <person name="Zhou Z."/>
            <person name="Zhan Y."/>
            <person name="Yu H."/>
            <person name="Teng C."/>
            <person name="Yan Y."/>
            <person name="Ping S."/>
            <person name="Wang Y."/>
            <person name="Lin M."/>
        </authorList>
    </citation>
    <scope>NUCLEOTIDE SEQUENCE [LARGE SCALE GENOMIC DNA]</scope>
    <source>
        <strain evidence="3">DSM 21396 / JCM 16679 / CGMCC 1.7299 / I-0</strain>
        <plasmid evidence="2">P2</plasmid>
    </source>
</reference>
<feature type="region of interest" description="Disordered" evidence="1">
    <location>
        <begin position="39"/>
        <end position="69"/>
    </location>
</feature>
<feature type="region of interest" description="Disordered" evidence="1">
    <location>
        <begin position="1"/>
        <end position="24"/>
    </location>
</feature>
<sequence length="69" mass="7484">MVLTQTPEHADEHQSDANETEGLRPAWFGHRAIVTRHAPAVSESVLPELSSDTPERSGSDTFEGLEGAQ</sequence>
<accession>H8H2D4</accession>
<evidence type="ECO:0000313" key="2">
    <source>
        <dbReference type="EMBL" id="AFD27680.1"/>
    </source>
</evidence>
<gene>
    <name evidence="2" type="ordered locus">DGo_PB0412</name>
</gene>
<keyword evidence="3" id="KW-1185">Reference proteome</keyword>
<evidence type="ECO:0000256" key="1">
    <source>
        <dbReference type="SAM" id="MobiDB-lite"/>
    </source>
</evidence>
<organism evidence="2 3">
    <name type="scientific">Deinococcus gobiensis (strain DSM 21396 / JCM 16679 / CGMCC 1.7299 / I-0)</name>
    <dbReference type="NCBI Taxonomy" id="745776"/>
    <lineage>
        <taxon>Bacteria</taxon>
        <taxon>Thermotogati</taxon>
        <taxon>Deinococcota</taxon>
        <taxon>Deinococci</taxon>
        <taxon>Deinococcales</taxon>
        <taxon>Deinococcaceae</taxon>
        <taxon>Deinococcus</taxon>
    </lineage>
</organism>
<dbReference type="AlphaFoldDB" id="H8H2D4"/>
<keyword evidence="2" id="KW-0614">Plasmid</keyword>
<dbReference type="HOGENOM" id="CLU_2768971_0_0_0"/>
<dbReference type="Proteomes" id="UP000007575">
    <property type="component" value="Plasmid P2"/>
</dbReference>
<name>H8H2D4_DEIGI</name>
<protein>
    <submittedName>
        <fullName evidence="2">Uncharacterized protein</fullName>
    </submittedName>
</protein>
<dbReference type="EMBL" id="CP002193">
    <property type="protein sequence ID" value="AFD27680.1"/>
    <property type="molecule type" value="Genomic_DNA"/>
</dbReference>